<dbReference type="SMART" id="SM00116">
    <property type="entry name" value="CBS"/>
    <property type="match status" value="2"/>
</dbReference>
<dbReference type="Gene3D" id="3.10.580.10">
    <property type="entry name" value="CBS-domain"/>
    <property type="match status" value="2"/>
</dbReference>
<proteinExistence type="predicted"/>
<dbReference type="GeneID" id="82258235"/>
<feature type="domain" description="CBS" evidence="3">
    <location>
        <begin position="88"/>
        <end position="144"/>
    </location>
</feature>
<evidence type="ECO:0000313" key="5">
    <source>
        <dbReference type="Proteomes" id="UP000183077"/>
    </source>
</evidence>
<dbReference type="RefSeq" id="WP_074747383.1">
    <property type="nucleotide sequence ID" value="NZ_FNYS01000020.1"/>
</dbReference>
<dbReference type="PANTHER" id="PTHR43080:SF2">
    <property type="entry name" value="CBS DOMAIN-CONTAINING PROTEIN"/>
    <property type="match status" value="1"/>
</dbReference>
<reference evidence="4 5" key="1">
    <citation type="submission" date="2016-10" db="EMBL/GenBank/DDBJ databases">
        <authorList>
            <person name="de Groot N.N."/>
        </authorList>
    </citation>
    <scope>NUCLEOTIDE SEQUENCE [LARGE SCALE GENOMIC DNA]</scope>
    <source>
        <strain evidence="4 5">DSM 23048</strain>
    </source>
</reference>
<gene>
    <name evidence="4" type="ORF">SAMN04488018_12014</name>
</gene>
<dbReference type="AlphaFoldDB" id="A0A1H6XF23"/>
<dbReference type="PROSITE" id="PS51371">
    <property type="entry name" value="CBS"/>
    <property type="match status" value="2"/>
</dbReference>
<dbReference type="EMBL" id="FNYS01000020">
    <property type="protein sequence ID" value="SEJ26114.1"/>
    <property type="molecule type" value="Genomic_DNA"/>
</dbReference>
<dbReference type="InterPro" id="IPR000644">
    <property type="entry name" value="CBS_dom"/>
</dbReference>
<protein>
    <submittedName>
        <fullName evidence="4">CBS domain-containing protein</fullName>
    </submittedName>
</protein>
<feature type="domain" description="CBS" evidence="3">
    <location>
        <begin position="11"/>
        <end position="68"/>
    </location>
</feature>
<evidence type="ECO:0000256" key="2">
    <source>
        <dbReference type="PROSITE-ProRule" id="PRU00703"/>
    </source>
</evidence>
<keyword evidence="1 2" id="KW-0129">CBS domain</keyword>
<evidence type="ECO:0000313" key="4">
    <source>
        <dbReference type="EMBL" id="SEJ26114.1"/>
    </source>
</evidence>
<sequence length="144" mass="16463">MKQNVPVAEIMTKELITLTLSNSLYDAEKLFKKHKIRHIPIVEEDKLIGVLSYSDLLKISYADVLDDEDDFMDVSSVVYDMYSIRQVMAKVVVSALPTATIKEVTEILSKQSFHSIPIVDEDNMLRGIVTTTDLLKYFLKQYSQ</sequence>
<organism evidence="4 5">
    <name type="scientific">Myroides marinus</name>
    <dbReference type="NCBI Taxonomy" id="703342"/>
    <lineage>
        <taxon>Bacteria</taxon>
        <taxon>Pseudomonadati</taxon>
        <taxon>Bacteroidota</taxon>
        <taxon>Flavobacteriia</taxon>
        <taxon>Flavobacteriales</taxon>
        <taxon>Flavobacteriaceae</taxon>
        <taxon>Myroides</taxon>
    </lineage>
</organism>
<name>A0A1H6XF23_9FLAO</name>
<evidence type="ECO:0000256" key="1">
    <source>
        <dbReference type="ARBA" id="ARBA00023122"/>
    </source>
</evidence>
<evidence type="ECO:0000259" key="3">
    <source>
        <dbReference type="PROSITE" id="PS51371"/>
    </source>
</evidence>
<dbReference type="InterPro" id="IPR046342">
    <property type="entry name" value="CBS_dom_sf"/>
</dbReference>
<dbReference type="Pfam" id="PF00571">
    <property type="entry name" value="CBS"/>
    <property type="match status" value="2"/>
</dbReference>
<dbReference type="SUPFAM" id="SSF54631">
    <property type="entry name" value="CBS-domain pair"/>
    <property type="match status" value="1"/>
</dbReference>
<dbReference type="PANTHER" id="PTHR43080">
    <property type="entry name" value="CBS DOMAIN-CONTAINING PROTEIN CBSX3, MITOCHONDRIAL"/>
    <property type="match status" value="1"/>
</dbReference>
<dbReference type="InterPro" id="IPR051257">
    <property type="entry name" value="Diverse_CBS-Domain"/>
</dbReference>
<accession>A0A1H6XF23</accession>
<dbReference type="Proteomes" id="UP000183077">
    <property type="component" value="Unassembled WGS sequence"/>
</dbReference>